<dbReference type="Proteomes" id="UP000624244">
    <property type="component" value="Unassembled WGS sequence"/>
</dbReference>
<evidence type="ECO:0000313" key="2">
    <source>
        <dbReference type="EMBL" id="KAF5850973.1"/>
    </source>
</evidence>
<organism evidence="2 3">
    <name type="scientific">Cochliobolus sativus</name>
    <name type="common">Common root rot and spot blotch fungus</name>
    <name type="synonym">Bipolaris sorokiniana</name>
    <dbReference type="NCBI Taxonomy" id="45130"/>
    <lineage>
        <taxon>Eukaryota</taxon>
        <taxon>Fungi</taxon>
        <taxon>Dikarya</taxon>
        <taxon>Ascomycota</taxon>
        <taxon>Pezizomycotina</taxon>
        <taxon>Dothideomycetes</taxon>
        <taxon>Pleosporomycetidae</taxon>
        <taxon>Pleosporales</taxon>
        <taxon>Pleosporineae</taxon>
        <taxon>Pleosporaceae</taxon>
        <taxon>Bipolaris</taxon>
    </lineage>
</organism>
<comment type="caution">
    <text evidence="2">The sequence shown here is derived from an EMBL/GenBank/DDBJ whole genome shotgun (WGS) entry which is preliminary data.</text>
</comment>
<protein>
    <submittedName>
        <fullName evidence="2">Uncharacterized protein</fullName>
    </submittedName>
</protein>
<gene>
    <name evidence="2" type="ORF">GGP41_010643</name>
</gene>
<dbReference type="EMBL" id="WNKQ01000006">
    <property type="protein sequence ID" value="KAF5850973.1"/>
    <property type="molecule type" value="Genomic_DNA"/>
</dbReference>
<evidence type="ECO:0000256" key="1">
    <source>
        <dbReference type="SAM" id="MobiDB-lite"/>
    </source>
</evidence>
<name>A0A8H5ZI69_COCSA</name>
<accession>A0A8H5ZI69</accession>
<sequence length="92" mass="9831">MSSTNTTVEPPAIKKRGRPKKAAAEDAGETISVDGEKTPAVKKVTTKPTAPKHKPVAPEKDKKTIAKKNAPEHPTPVTPATSKILESPREQE</sequence>
<feature type="region of interest" description="Disordered" evidence="1">
    <location>
        <begin position="1"/>
        <end position="92"/>
    </location>
</feature>
<dbReference type="AlphaFoldDB" id="A0A8H5ZI69"/>
<reference evidence="2" key="1">
    <citation type="submission" date="2019-11" db="EMBL/GenBank/DDBJ databases">
        <title>Bipolaris sorokiniana Genome sequencing.</title>
        <authorList>
            <person name="Wang H."/>
        </authorList>
    </citation>
    <scope>NUCLEOTIDE SEQUENCE</scope>
</reference>
<evidence type="ECO:0000313" key="3">
    <source>
        <dbReference type="Proteomes" id="UP000624244"/>
    </source>
</evidence>
<proteinExistence type="predicted"/>